<evidence type="ECO:0000313" key="3">
    <source>
        <dbReference type="EMBL" id="KAJ5378119.1"/>
    </source>
</evidence>
<dbReference type="GeneID" id="81437636"/>
<organism evidence="3 4">
    <name type="scientific">Penicillium cataractarum</name>
    <dbReference type="NCBI Taxonomy" id="2100454"/>
    <lineage>
        <taxon>Eukaryota</taxon>
        <taxon>Fungi</taxon>
        <taxon>Dikarya</taxon>
        <taxon>Ascomycota</taxon>
        <taxon>Pezizomycotina</taxon>
        <taxon>Eurotiomycetes</taxon>
        <taxon>Eurotiomycetidae</taxon>
        <taxon>Eurotiales</taxon>
        <taxon>Aspergillaceae</taxon>
        <taxon>Penicillium</taxon>
    </lineage>
</organism>
<dbReference type="InterPro" id="IPR023631">
    <property type="entry name" value="Amidase_dom"/>
</dbReference>
<proteinExistence type="predicted"/>
<dbReference type="Gene3D" id="3.90.1300.10">
    <property type="entry name" value="Amidase signature (AS) domain"/>
    <property type="match status" value="1"/>
</dbReference>
<evidence type="ECO:0000313" key="4">
    <source>
        <dbReference type="Proteomes" id="UP001147782"/>
    </source>
</evidence>
<dbReference type="Pfam" id="PF01425">
    <property type="entry name" value="Amidase"/>
    <property type="match status" value="1"/>
</dbReference>
<gene>
    <name evidence="3" type="ORF">N7496_005528</name>
</gene>
<dbReference type="InterPro" id="IPR053844">
    <property type="entry name" value="AH_C"/>
</dbReference>
<feature type="domain" description="Amidase" evidence="1">
    <location>
        <begin position="33"/>
        <end position="447"/>
    </location>
</feature>
<dbReference type="Proteomes" id="UP001147782">
    <property type="component" value="Unassembled WGS sequence"/>
</dbReference>
<dbReference type="NCBIfam" id="NF006043">
    <property type="entry name" value="PRK08186.1"/>
    <property type="match status" value="1"/>
</dbReference>
<name>A0A9W9SI38_9EURO</name>
<comment type="caution">
    <text evidence="3">The sequence shown here is derived from an EMBL/GenBank/DDBJ whole genome shotgun (WGS) entry which is preliminary data.</text>
</comment>
<reference evidence="3" key="2">
    <citation type="journal article" date="2023" name="IMA Fungus">
        <title>Comparative genomic study of the Penicillium genus elucidates a diverse pangenome and 15 lateral gene transfer events.</title>
        <authorList>
            <person name="Petersen C."/>
            <person name="Sorensen T."/>
            <person name="Nielsen M.R."/>
            <person name="Sondergaard T.E."/>
            <person name="Sorensen J.L."/>
            <person name="Fitzpatrick D.A."/>
            <person name="Frisvad J.C."/>
            <person name="Nielsen K.L."/>
        </authorList>
    </citation>
    <scope>NUCLEOTIDE SEQUENCE</scope>
    <source>
        <strain evidence="3">IBT 29864</strain>
    </source>
</reference>
<dbReference type="Gene3D" id="1.20.58.1700">
    <property type="match status" value="1"/>
</dbReference>
<dbReference type="Gene3D" id="3.10.490.10">
    <property type="entry name" value="Gamma-glutamyl cyclotransferase-like"/>
    <property type="match status" value="1"/>
</dbReference>
<dbReference type="PANTHER" id="PTHR11895">
    <property type="entry name" value="TRANSAMIDASE"/>
    <property type="match status" value="1"/>
</dbReference>
<dbReference type="OrthoDB" id="4359364at2759"/>
<evidence type="ECO:0000259" key="2">
    <source>
        <dbReference type="Pfam" id="PF21986"/>
    </source>
</evidence>
<dbReference type="RefSeq" id="XP_056556982.1">
    <property type="nucleotide sequence ID" value="XM_056698457.1"/>
</dbReference>
<dbReference type="Pfam" id="PF21986">
    <property type="entry name" value="AH_C"/>
    <property type="match status" value="1"/>
</dbReference>
<dbReference type="InterPro" id="IPR036928">
    <property type="entry name" value="AS_sf"/>
</dbReference>
<dbReference type="NCBIfam" id="TIGR02713">
    <property type="entry name" value="allophanate_hyd"/>
    <property type="match status" value="1"/>
</dbReference>
<dbReference type="SUPFAM" id="SSF75304">
    <property type="entry name" value="Amidase signature (AS) enzymes"/>
    <property type="match status" value="1"/>
</dbReference>
<protein>
    <submittedName>
        <fullName evidence="3">Urea carboxylase</fullName>
    </submittedName>
</protein>
<dbReference type="GO" id="GO:0003824">
    <property type="term" value="F:catalytic activity"/>
    <property type="evidence" value="ECO:0007669"/>
    <property type="project" value="InterPro"/>
</dbReference>
<evidence type="ECO:0000259" key="1">
    <source>
        <dbReference type="Pfam" id="PF01425"/>
    </source>
</evidence>
<dbReference type="AlphaFoldDB" id="A0A9W9SI38"/>
<dbReference type="InterPro" id="IPR000120">
    <property type="entry name" value="Amidase"/>
</dbReference>
<dbReference type="EMBL" id="JAPZBS010000004">
    <property type="protein sequence ID" value="KAJ5378119.1"/>
    <property type="molecule type" value="Genomic_DNA"/>
</dbReference>
<sequence length="616" mass="66325">MARIAATEDNRSVTICQWRALQENTSEPIHLLSLIERAQNDTSHAWISLATAEQIIQQWERIKSLRTQGKQLPLFGVPFAVKDNIDVAGFYTTAACPSFATEMAATDATVVARLKEQGAIVVGKTNLDQFATGLSGTRSPYGVVQNPFDPDRVSGGSSSGSGVVVSQGTVPFALGTDTAGSGRVPAGLNNVIGLKPTRGALSTQGVLPACRTLDCVSIFALTLEDAALVLQLAEGPDDGDAYSRVRADCATQNISRGMLPSQPILAICSSADWFGCSKQASAYAAALAKAQRLGWKLEPVDFTPLFKLATLLYEGPWVAERYAAIEEFIRTAPAEAMNPVVRDIILKAEKFSAVDVFQNEYYRQKLSRYIESVFRKFEAILVPTTPTFPTIQMLEDEPVLANSRLGTYTNFVNFMDWSAVAIPAGFRDDGLPFGITLIAGAWEESRLFKLGCKWLSAGPRLLGATGLEFQESLFAIPSTTDSMKLAVVGAHLSGFPLNEDLLLRDAGLLQTTLTSPSYQLFALQAGPSVRKPGLKRVADGGKSIEVEIWNMPLNNMGSFLNTIKSPLGIGSIELQDGSWVHGFICEPHGLGDATDITSFGGWRGYTQSLTGSTTTS</sequence>
<dbReference type="PANTHER" id="PTHR11895:SF169">
    <property type="entry name" value="GLUTAMYL-TRNA(GLN) AMIDOTRANSFERASE"/>
    <property type="match status" value="1"/>
</dbReference>
<feature type="domain" description="Allophanate hydrolase C-terminal" evidence="2">
    <location>
        <begin position="483"/>
        <end position="606"/>
    </location>
</feature>
<dbReference type="InterPro" id="IPR014085">
    <property type="entry name" value="Allophanate_hydrolase"/>
</dbReference>
<keyword evidence="4" id="KW-1185">Reference proteome</keyword>
<reference evidence="3" key="1">
    <citation type="submission" date="2022-11" db="EMBL/GenBank/DDBJ databases">
        <authorList>
            <person name="Petersen C."/>
        </authorList>
    </citation>
    <scope>NUCLEOTIDE SEQUENCE</scope>
    <source>
        <strain evidence="3">IBT 29864</strain>
    </source>
</reference>
<accession>A0A9W9SI38</accession>